<dbReference type="EMBL" id="FXTX01000022">
    <property type="protein sequence ID" value="SMP21096.1"/>
    <property type="molecule type" value="Genomic_DNA"/>
</dbReference>
<evidence type="ECO:0000313" key="1">
    <source>
        <dbReference type="EMBL" id="SMP21096.1"/>
    </source>
</evidence>
<dbReference type="AlphaFoldDB" id="A0AA45WPG6"/>
<organism evidence="1 2">
    <name type="scientific">Venenivibrio stagnispumantis</name>
    <dbReference type="NCBI Taxonomy" id="407998"/>
    <lineage>
        <taxon>Bacteria</taxon>
        <taxon>Pseudomonadati</taxon>
        <taxon>Aquificota</taxon>
        <taxon>Aquificia</taxon>
        <taxon>Aquificales</taxon>
        <taxon>Hydrogenothermaceae</taxon>
        <taxon>Venenivibrio</taxon>
    </lineage>
</organism>
<dbReference type="Proteomes" id="UP001157947">
    <property type="component" value="Unassembled WGS sequence"/>
</dbReference>
<evidence type="ECO:0000313" key="2">
    <source>
        <dbReference type="Proteomes" id="UP001157947"/>
    </source>
</evidence>
<dbReference type="RefSeq" id="WP_265135005.1">
    <property type="nucleotide sequence ID" value="NZ_FXTX01000022.1"/>
</dbReference>
<gene>
    <name evidence="1" type="ORF">SAMN06264868_1226</name>
</gene>
<keyword evidence="2" id="KW-1185">Reference proteome</keyword>
<protein>
    <submittedName>
        <fullName evidence="1">Uncharacterized protein</fullName>
    </submittedName>
</protein>
<sequence length="43" mass="4919">MAKAMFILALFTAGFFYLIYNEAKTFGSNLNSIQEKQINEVLK</sequence>
<accession>A0AA45WPG6</accession>
<proteinExistence type="predicted"/>
<name>A0AA45WPG6_9AQUI</name>
<comment type="caution">
    <text evidence="1">The sequence shown here is derived from an EMBL/GenBank/DDBJ whole genome shotgun (WGS) entry which is preliminary data.</text>
</comment>
<reference evidence="1" key="1">
    <citation type="submission" date="2017-05" db="EMBL/GenBank/DDBJ databases">
        <authorList>
            <person name="Varghese N."/>
            <person name="Submissions S."/>
        </authorList>
    </citation>
    <scope>NUCLEOTIDE SEQUENCE</scope>
    <source>
        <strain evidence="1">DSM 18763</strain>
    </source>
</reference>